<dbReference type="InterPro" id="IPR000847">
    <property type="entry name" value="LysR_HTH_N"/>
</dbReference>
<dbReference type="PROSITE" id="PS50931">
    <property type="entry name" value="HTH_LYSR"/>
    <property type="match status" value="1"/>
</dbReference>
<dbReference type="AlphaFoldDB" id="A0A085W5N4"/>
<dbReference type="Gene3D" id="3.40.190.290">
    <property type="match status" value="1"/>
</dbReference>
<dbReference type="InterPro" id="IPR005119">
    <property type="entry name" value="LysR_subst-bd"/>
</dbReference>
<gene>
    <name evidence="6" type="ORF">DB31_3056</name>
</gene>
<evidence type="ECO:0000313" key="7">
    <source>
        <dbReference type="Proteomes" id="UP000028725"/>
    </source>
</evidence>
<dbReference type="SUPFAM" id="SSF46785">
    <property type="entry name" value="Winged helix' DNA-binding domain"/>
    <property type="match status" value="1"/>
</dbReference>
<dbReference type="Proteomes" id="UP000028725">
    <property type="component" value="Unassembled WGS sequence"/>
</dbReference>
<keyword evidence="3" id="KW-0238">DNA-binding</keyword>
<dbReference type="PANTHER" id="PTHR30537:SF1">
    <property type="entry name" value="HTH-TYPE TRANSCRIPTIONAL REGULATOR PGRR"/>
    <property type="match status" value="1"/>
</dbReference>
<dbReference type="STRING" id="394096.DB31_3056"/>
<dbReference type="GO" id="GO:0006351">
    <property type="term" value="P:DNA-templated transcription"/>
    <property type="evidence" value="ECO:0007669"/>
    <property type="project" value="TreeGrafter"/>
</dbReference>
<sequence>MAFTPLNALNQFLEVARRRSFAAAAKELGISSSALSQSVRQLESRLGVTLLSRTTRSVALTEAGRRLFEQASPAVNQALEAMKNTSSQRGTVTGRVRLTVPDISVLPVITPLVPRFAERYPEVELEIQVDNQRIDIVAEGFDAGIRLEEFLERDMVHVRLTEASRFIVVGAPSYLERRGVPKRPKDLLTHDCICYRFGTGASYAWELEQGKKTWRVPVRGPFTCNNERLMITMAQEGLGLLYAFEPSVAAQLKLGTLRLVLEPYAAHVPGLFLFFPSRTQVSPAFRAFLDTAREVLAE</sequence>
<name>A0A085W5N4_9BACT</name>
<evidence type="ECO:0000256" key="3">
    <source>
        <dbReference type="ARBA" id="ARBA00023125"/>
    </source>
</evidence>
<dbReference type="PRINTS" id="PR00039">
    <property type="entry name" value="HTHLYSR"/>
</dbReference>
<dbReference type="InterPro" id="IPR036390">
    <property type="entry name" value="WH_DNA-bd_sf"/>
</dbReference>
<comment type="caution">
    <text evidence="6">The sequence shown here is derived from an EMBL/GenBank/DDBJ whole genome shotgun (WGS) entry which is preliminary data.</text>
</comment>
<dbReference type="SUPFAM" id="SSF53850">
    <property type="entry name" value="Periplasmic binding protein-like II"/>
    <property type="match status" value="1"/>
</dbReference>
<evidence type="ECO:0000259" key="5">
    <source>
        <dbReference type="PROSITE" id="PS50931"/>
    </source>
</evidence>
<dbReference type="PANTHER" id="PTHR30537">
    <property type="entry name" value="HTH-TYPE TRANSCRIPTIONAL REGULATOR"/>
    <property type="match status" value="1"/>
</dbReference>
<dbReference type="FunFam" id="1.10.10.10:FF:000001">
    <property type="entry name" value="LysR family transcriptional regulator"/>
    <property type="match status" value="1"/>
</dbReference>
<protein>
    <submittedName>
        <fullName evidence="6">Transcriptional regulator, LysR family protein</fullName>
    </submittedName>
</protein>
<dbReference type="EMBL" id="JMCB01000019">
    <property type="protein sequence ID" value="KFE62997.1"/>
    <property type="molecule type" value="Genomic_DNA"/>
</dbReference>
<feature type="domain" description="HTH lysR-type" evidence="5">
    <location>
        <begin position="4"/>
        <end position="61"/>
    </location>
</feature>
<dbReference type="GO" id="GO:0043565">
    <property type="term" value="F:sequence-specific DNA binding"/>
    <property type="evidence" value="ECO:0007669"/>
    <property type="project" value="TreeGrafter"/>
</dbReference>
<reference evidence="6 7" key="1">
    <citation type="submission" date="2014-04" db="EMBL/GenBank/DDBJ databases">
        <title>Genome assembly of Hyalangium minutum DSM 14724.</title>
        <authorList>
            <person name="Sharma G."/>
            <person name="Subramanian S."/>
        </authorList>
    </citation>
    <scope>NUCLEOTIDE SEQUENCE [LARGE SCALE GENOMIC DNA]</scope>
    <source>
        <strain evidence="6 7">DSM 14724</strain>
    </source>
</reference>
<organism evidence="6 7">
    <name type="scientific">Hyalangium minutum</name>
    <dbReference type="NCBI Taxonomy" id="394096"/>
    <lineage>
        <taxon>Bacteria</taxon>
        <taxon>Pseudomonadati</taxon>
        <taxon>Myxococcota</taxon>
        <taxon>Myxococcia</taxon>
        <taxon>Myxococcales</taxon>
        <taxon>Cystobacterineae</taxon>
        <taxon>Archangiaceae</taxon>
        <taxon>Hyalangium</taxon>
    </lineage>
</organism>
<dbReference type="Pfam" id="PF00126">
    <property type="entry name" value="HTH_1"/>
    <property type="match status" value="1"/>
</dbReference>
<keyword evidence="7" id="KW-1185">Reference proteome</keyword>
<dbReference type="PATRIC" id="fig|394096.3.peg.7381"/>
<dbReference type="RefSeq" id="WP_044196657.1">
    <property type="nucleotide sequence ID" value="NZ_JMCB01000019.1"/>
</dbReference>
<evidence type="ECO:0000256" key="1">
    <source>
        <dbReference type="ARBA" id="ARBA00009437"/>
    </source>
</evidence>
<comment type="similarity">
    <text evidence="1">Belongs to the LysR transcriptional regulatory family.</text>
</comment>
<keyword evidence="4" id="KW-0804">Transcription</keyword>
<dbReference type="GO" id="GO:0003700">
    <property type="term" value="F:DNA-binding transcription factor activity"/>
    <property type="evidence" value="ECO:0007669"/>
    <property type="project" value="InterPro"/>
</dbReference>
<dbReference type="OrthoDB" id="5416547at2"/>
<evidence type="ECO:0000256" key="4">
    <source>
        <dbReference type="ARBA" id="ARBA00023163"/>
    </source>
</evidence>
<evidence type="ECO:0000313" key="6">
    <source>
        <dbReference type="EMBL" id="KFE62997.1"/>
    </source>
</evidence>
<evidence type="ECO:0000256" key="2">
    <source>
        <dbReference type="ARBA" id="ARBA00023015"/>
    </source>
</evidence>
<dbReference type="CDD" id="cd08474">
    <property type="entry name" value="PBP2_CrgA_like_5"/>
    <property type="match status" value="1"/>
</dbReference>
<accession>A0A085W5N4</accession>
<dbReference type="Pfam" id="PF03466">
    <property type="entry name" value="LysR_substrate"/>
    <property type="match status" value="1"/>
</dbReference>
<dbReference type="InterPro" id="IPR036388">
    <property type="entry name" value="WH-like_DNA-bd_sf"/>
</dbReference>
<dbReference type="InterPro" id="IPR058163">
    <property type="entry name" value="LysR-type_TF_proteobact-type"/>
</dbReference>
<proteinExistence type="inferred from homology"/>
<dbReference type="Gene3D" id="1.10.10.10">
    <property type="entry name" value="Winged helix-like DNA-binding domain superfamily/Winged helix DNA-binding domain"/>
    <property type="match status" value="1"/>
</dbReference>
<keyword evidence="2" id="KW-0805">Transcription regulation</keyword>